<dbReference type="GeneID" id="112286387"/>
<proteinExistence type="predicted"/>
<evidence type="ECO:0000313" key="3">
    <source>
        <dbReference type="EnsemblPlants" id="Pp3c1_29340V3.1"/>
    </source>
</evidence>
<reference evidence="2 4" key="2">
    <citation type="journal article" date="2018" name="Plant J.">
        <title>The Physcomitrella patens chromosome-scale assembly reveals moss genome structure and evolution.</title>
        <authorList>
            <person name="Lang D."/>
            <person name="Ullrich K.K."/>
            <person name="Murat F."/>
            <person name="Fuchs J."/>
            <person name="Jenkins J."/>
            <person name="Haas F.B."/>
            <person name="Piednoel M."/>
            <person name="Gundlach H."/>
            <person name="Van Bel M."/>
            <person name="Meyberg R."/>
            <person name="Vives C."/>
            <person name="Morata J."/>
            <person name="Symeonidi A."/>
            <person name="Hiss M."/>
            <person name="Muchero W."/>
            <person name="Kamisugi Y."/>
            <person name="Saleh O."/>
            <person name="Blanc G."/>
            <person name="Decker E.L."/>
            <person name="van Gessel N."/>
            <person name="Grimwood J."/>
            <person name="Hayes R.D."/>
            <person name="Graham S.W."/>
            <person name="Gunter L.E."/>
            <person name="McDaniel S.F."/>
            <person name="Hoernstein S.N.W."/>
            <person name="Larsson A."/>
            <person name="Li F.W."/>
            <person name="Perroud P.F."/>
            <person name="Phillips J."/>
            <person name="Ranjan P."/>
            <person name="Rokshar D.S."/>
            <person name="Rothfels C.J."/>
            <person name="Schneider L."/>
            <person name="Shu S."/>
            <person name="Stevenson D.W."/>
            <person name="Thummler F."/>
            <person name="Tillich M."/>
            <person name="Villarreal Aguilar J.C."/>
            <person name="Widiez T."/>
            <person name="Wong G.K."/>
            <person name="Wymore A."/>
            <person name="Zhang Y."/>
            <person name="Zimmer A.D."/>
            <person name="Quatrano R.S."/>
            <person name="Mayer K.F.X."/>
            <person name="Goodstein D."/>
            <person name="Casacuberta J.M."/>
            <person name="Vandepoele K."/>
            <person name="Reski R."/>
            <person name="Cuming A.C."/>
            <person name="Tuskan G.A."/>
            <person name="Maumus F."/>
            <person name="Salse J."/>
            <person name="Schmutz J."/>
            <person name="Rensing S.A."/>
        </authorList>
    </citation>
    <scope>NUCLEOTIDE SEQUENCE [LARGE SCALE GENOMIC DNA]</scope>
    <source>
        <strain evidence="3 4">cv. Gransden 2004</strain>
    </source>
</reference>
<protein>
    <submittedName>
        <fullName evidence="2 3">Uncharacterized protein</fullName>
    </submittedName>
</protein>
<dbReference type="OMA" id="LTEVWEF"/>
<dbReference type="PANTHER" id="PTHR33401:SF13">
    <property type="entry name" value="EXPRESSED PROTEIN"/>
    <property type="match status" value="1"/>
</dbReference>
<gene>
    <name evidence="3" type="primary">LOC112286387</name>
    <name evidence="2" type="ORF">PHYPA_001341</name>
</gene>
<feature type="region of interest" description="Disordered" evidence="1">
    <location>
        <begin position="107"/>
        <end position="134"/>
    </location>
</feature>
<name>A0A2K1LA67_PHYPA</name>
<feature type="compositionally biased region" description="Polar residues" evidence="1">
    <location>
        <begin position="26"/>
        <end position="64"/>
    </location>
</feature>
<dbReference type="EMBL" id="ABEU02000001">
    <property type="protein sequence ID" value="PNR62916.1"/>
    <property type="molecule type" value="Genomic_DNA"/>
</dbReference>
<dbReference type="PaxDb" id="3218-PP1S21_412V6.1"/>
<dbReference type="OrthoDB" id="1875894at2759"/>
<dbReference type="AlphaFoldDB" id="A0A2K1LA67"/>
<dbReference type="Proteomes" id="UP000006727">
    <property type="component" value="Chromosome 1"/>
</dbReference>
<accession>A0A2K1LA67</accession>
<dbReference type="PANTHER" id="PTHR33401">
    <property type="entry name" value="LIGHT-HARVESTING COMPLEX-LIKE PROTEIN OHP2, CHLOROPLASTIC"/>
    <property type="match status" value="1"/>
</dbReference>
<dbReference type="Gramene" id="Pp3c1_29340V3.1">
    <property type="protein sequence ID" value="Pp3c1_29340V3.1"/>
    <property type="gene ID" value="Pp3c1_29340"/>
</dbReference>
<organism evidence="2">
    <name type="scientific">Physcomitrium patens</name>
    <name type="common">Spreading-leaved earth moss</name>
    <name type="synonym">Physcomitrella patens</name>
    <dbReference type="NCBI Taxonomy" id="3218"/>
    <lineage>
        <taxon>Eukaryota</taxon>
        <taxon>Viridiplantae</taxon>
        <taxon>Streptophyta</taxon>
        <taxon>Embryophyta</taxon>
        <taxon>Bryophyta</taxon>
        <taxon>Bryophytina</taxon>
        <taxon>Bryopsida</taxon>
        <taxon>Funariidae</taxon>
        <taxon>Funariales</taxon>
        <taxon>Funariaceae</taxon>
        <taxon>Physcomitrium</taxon>
    </lineage>
</organism>
<reference evidence="3" key="3">
    <citation type="submission" date="2020-12" db="UniProtKB">
        <authorList>
            <consortium name="EnsemblPlants"/>
        </authorList>
    </citation>
    <scope>IDENTIFICATION</scope>
</reference>
<sequence>MAPSAPITFAPPLPTPSFGSSDRLADQSNGHALGSTQKLPGKSNLKQTSTVNSTPHPCNGPSTVDSKDVKFGECQVGCEESGQVEGERETKVQWLDNYGKDLTQVFEYEPSSDSDDSEDSDDEDSSQACTCVIQ</sequence>
<feature type="region of interest" description="Disordered" evidence="1">
    <location>
        <begin position="1"/>
        <end position="68"/>
    </location>
</feature>
<reference evidence="2 4" key="1">
    <citation type="journal article" date="2008" name="Science">
        <title>The Physcomitrella genome reveals evolutionary insights into the conquest of land by plants.</title>
        <authorList>
            <person name="Rensing S."/>
            <person name="Lang D."/>
            <person name="Zimmer A."/>
            <person name="Terry A."/>
            <person name="Salamov A."/>
            <person name="Shapiro H."/>
            <person name="Nishiyama T."/>
            <person name="Perroud P.-F."/>
            <person name="Lindquist E."/>
            <person name="Kamisugi Y."/>
            <person name="Tanahashi T."/>
            <person name="Sakakibara K."/>
            <person name="Fujita T."/>
            <person name="Oishi K."/>
            <person name="Shin-I T."/>
            <person name="Kuroki Y."/>
            <person name="Toyoda A."/>
            <person name="Suzuki Y."/>
            <person name="Hashimoto A."/>
            <person name="Yamaguchi K."/>
            <person name="Sugano A."/>
            <person name="Kohara Y."/>
            <person name="Fujiyama A."/>
            <person name="Anterola A."/>
            <person name="Aoki S."/>
            <person name="Ashton N."/>
            <person name="Barbazuk W.B."/>
            <person name="Barker E."/>
            <person name="Bennetzen J."/>
            <person name="Bezanilla M."/>
            <person name="Blankenship R."/>
            <person name="Cho S.H."/>
            <person name="Dutcher S."/>
            <person name="Estelle M."/>
            <person name="Fawcett J.A."/>
            <person name="Gundlach H."/>
            <person name="Hanada K."/>
            <person name="Heyl A."/>
            <person name="Hicks K.A."/>
            <person name="Hugh J."/>
            <person name="Lohr M."/>
            <person name="Mayer K."/>
            <person name="Melkozernov A."/>
            <person name="Murata T."/>
            <person name="Nelson D."/>
            <person name="Pils B."/>
            <person name="Prigge M."/>
            <person name="Reiss B."/>
            <person name="Renner T."/>
            <person name="Rombauts S."/>
            <person name="Rushton P."/>
            <person name="Sanderfoot A."/>
            <person name="Schween G."/>
            <person name="Shiu S.-H."/>
            <person name="Stueber K."/>
            <person name="Theodoulou F.L."/>
            <person name="Tu H."/>
            <person name="Van de Peer Y."/>
            <person name="Verrier P.J."/>
            <person name="Waters E."/>
            <person name="Wood A."/>
            <person name="Yang L."/>
            <person name="Cove D."/>
            <person name="Cuming A."/>
            <person name="Hasebe M."/>
            <person name="Lucas S."/>
            <person name="Mishler D.B."/>
            <person name="Reski R."/>
            <person name="Grigoriev I."/>
            <person name="Quatrano R.S."/>
            <person name="Boore J.L."/>
        </authorList>
    </citation>
    <scope>NUCLEOTIDE SEQUENCE [LARGE SCALE GENOMIC DNA]</scope>
    <source>
        <strain evidence="3 4">cv. Gransden 2004</strain>
    </source>
</reference>
<feature type="compositionally biased region" description="Acidic residues" evidence="1">
    <location>
        <begin position="110"/>
        <end position="125"/>
    </location>
</feature>
<keyword evidence="4" id="KW-1185">Reference proteome</keyword>
<dbReference type="EnsemblPlants" id="Pp3c1_29340V3.1">
    <property type="protein sequence ID" value="Pp3c1_29340V3.1"/>
    <property type="gene ID" value="Pp3c1_29340"/>
</dbReference>
<evidence type="ECO:0000313" key="2">
    <source>
        <dbReference type="EMBL" id="PNR62916.1"/>
    </source>
</evidence>
<dbReference type="Gramene" id="Pp3c1_29340V3.2">
    <property type="protein sequence ID" value="Pp3c1_29340V3.2"/>
    <property type="gene ID" value="Pp3c1_29340"/>
</dbReference>
<dbReference type="RefSeq" id="XP_024384012.1">
    <property type="nucleotide sequence ID" value="XM_024528244.2"/>
</dbReference>
<evidence type="ECO:0000256" key="1">
    <source>
        <dbReference type="SAM" id="MobiDB-lite"/>
    </source>
</evidence>
<evidence type="ECO:0000313" key="4">
    <source>
        <dbReference type="Proteomes" id="UP000006727"/>
    </source>
</evidence>
<dbReference type="EnsemblPlants" id="Pp3c1_29340V3.2">
    <property type="protein sequence ID" value="Pp3c1_29340V3.2"/>
    <property type="gene ID" value="Pp3c1_29340"/>
</dbReference>